<keyword evidence="3 5" id="KW-1133">Transmembrane helix</keyword>
<feature type="transmembrane region" description="Helical" evidence="5">
    <location>
        <begin position="58"/>
        <end position="76"/>
    </location>
</feature>
<organism evidence="6 7">
    <name type="scientific">Rhizopus stolonifer</name>
    <name type="common">Rhizopus nigricans</name>
    <dbReference type="NCBI Taxonomy" id="4846"/>
    <lineage>
        <taxon>Eukaryota</taxon>
        <taxon>Fungi</taxon>
        <taxon>Fungi incertae sedis</taxon>
        <taxon>Mucoromycota</taxon>
        <taxon>Mucoromycotina</taxon>
        <taxon>Mucoromycetes</taxon>
        <taxon>Mucorales</taxon>
        <taxon>Mucorineae</taxon>
        <taxon>Rhizopodaceae</taxon>
        <taxon>Rhizopus</taxon>
    </lineage>
</organism>
<dbReference type="GO" id="GO:0000329">
    <property type="term" value="C:fungal-type vacuole membrane"/>
    <property type="evidence" value="ECO:0007669"/>
    <property type="project" value="TreeGrafter"/>
</dbReference>
<feature type="transmembrane region" description="Helical" evidence="5">
    <location>
        <begin position="179"/>
        <end position="200"/>
    </location>
</feature>
<keyword evidence="7" id="KW-1185">Reference proteome</keyword>
<evidence type="ECO:0000256" key="5">
    <source>
        <dbReference type="SAM" id="Phobius"/>
    </source>
</evidence>
<dbReference type="STRING" id="4846.A0A367JVU6"/>
<protein>
    <submittedName>
        <fullName evidence="6">Uncharacterized protein</fullName>
    </submittedName>
</protein>
<feature type="transmembrane region" description="Helical" evidence="5">
    <location>
        <begin position="124"/>
        <end position="146"/>
    </location>
</feature>
<proteinExistence type="predicted"/>
<keyword evidence="2 5" id="KW-0812">Transmembrane</keyword>
<dbReference type="PANTHER" id="PTHR23051:SF0">
    <property type="entry name" value="SOLUTE CARRIER FAMILY 35 MEMBER F5"/>
    <property type="match status" value="1"/>
</dbReference>
<sequence length="252" mass="27892">MSGLFTLSIGAIFKVEKLSMVKVLAVCLSFVGVVFVSYSDQLVKHDGLDIPKPLIGDVLALCGALFYGCYTTLLKLKIGDESRIDMPLFFGFVGTFNVLLMWPIFFFLHFMGIERFELPFSPSLWLMVILNAFVGTFLSDYLWLLAMLMTTPLVVTLGISMTIPLALVGDVVFKHFVPGVQYAIGAILVVAGFFVVNIATLSDIEGNTSMDQDDFLEDDHLNNQRRMARALSISEPNLDRRASHASVLSAYP</sequence>
<name>A0A367JVU6_RHIST</name>
<evidence type="ECO:0000256" key="1">
    <source>
        <dbReference type="ARBA" id="ARBA00004141"/>
    </source>
</evidence>
<gene>
    <name evidence="6" type="ORF">CU098_010129</name>
</gene>
<keyword evidence="4 5" id="KW-0472">Membrane</keyword>
<accession>A0A367JVU6</accession>
<dbReference type="PANTHER" id="PTHR23051">
    <property type="entry name" value="SOLUTE CARRIER FAMILY 35, MEMBER F5"/>
    <property type="match status" value="1"/>
</dbReference>
<evidence type="ECO:0000256" key="4">
    <source>
        <dbReference type="ARBA" id="ARBA00023136"/>
    </source>
</evidence>
<comment type="caution">
    <text evidence="6">The sequence shown here is derived from an EMBL/GenBank/DDBJ whole genome shotgun (WGS) entry which is preliminary data.</text>
</comment>
<dbReference type="AlphaFoldDB" id="A0A367JVU6"/>
<reference evidence="6 7" key="1">
    <citation type="journal article" date="2018" name="G3 (Bethesda)">
        <title>Phylogenetic and Phylogenomic Definition of Rhizopus Species.</title>
        <authorList>
            <person name="Gryganskyi A.P."/>
            <person name="Golan J."/>
            <person name="Dolatabadi S."/>
            <person name="Mondo S."/>
            <person name="Robb S."/>
            <person name="Idnurm A."/>
            <person name="Muszewska A."/>
            <person name="Steczkiewicz K."/>
            <person name="Masonjones S."/>
            <person name="Liao H.L."/>
            <person name="Gajdeczka M.T."/>
            <person name="Anike F."/>
            <person name="Vuek A."/>
            <person name="Anishchenko I.M."/>
            <person name="Voigt K."/>
            <person name="de Hoog G.S."/>
            <person name="Smith M.E."/>
            <person name="Heitman J."/>
            <person name="Vilgalys R."/>
            <person name="Stajich J.E."/>
        </authorList>
    </citation>
    <scope>NUCLEOTIDE SEQUENCE [LARGE SCALE GENOMIC DNA]</scope>
    <source>
        <strain evidence="6 7">LSU 92-RS-03</strain>
    </source>
</reference>
<feature type="transmembrane region" description="Helical" evidence="5">
    <location>
        <begin position="88"/>
        <end position="112"/>
    </location>
</feature>
<dbReference type="EMBL" id="PJQM01002614">
    <property type="protein sequence ID" value="RCH94025.1"/>
    <property type="molecule type" value="Genomic_DNA"/>
</dbReference>
<comment type="subcellular location">
    <subcellularLocation>
        <location evidence="1">Membrane</location>
        <topology evidence="1">Multi-pass membrane protein</topology>
    </subcellularLocation>
</comment>
<evidence type="ECO:0000313" key="7">
    <source>
        <dbReference type="Proteomes" id="UP000253551"/>
    </source>
</evidence>
<dbReference type="Proteomes" id="UP000253551">
    <property type="component" value="Unassembled WGS sequence"/>
</dbReference>
<evidence type="ECO:0000256" key="2">
    <source>
        <dbReference type="ARBA" id="ARBA00022692"/>
    </source>
</evidence>
<evidence type="ECO:0000256" key="3">
    <source>
        <dbReference type="ARBA" id="ARBA00022989"/>
    </source>
</evidence>
<feature type="transmembrane region" description="Helical" evidence="5">
    <location>
        <begin position="153"/>
        <end position="173"/>
    </location>
</feature>
<dbReference type="OrthoDB" id="1436450at2759"/>
<feature type="transmembrane region" description="Helical" evidence="5">
    <location>
        <begin position="20"/>
        <end position="38"/>
    </location>
</feature>
<evidence type="ECO:0000313" key="6">
    <source>
        <dbReference type="EMBL" id="RCH94025.1"/>
    </source>
</evidence>